<feature type="compositionally biased region" description="Acidic residues" evidence="1">
    <location>
        <begin position="80"/>
        <end position="115"/>
    </location>
</feature>
<keyword evidence="3" id="KW-1185">Reference proteome</keyword>
<dbReference type="AlphaFoldDB" id="A0A2N3HFB5"/>
<evidence type="ECO:0008006" key="4">
    <source>
        <dbReference type="Google" id="ProtNLM"/>
    </source>
</evidence>
<reference evidence="2 3" key="1">
    <citation type="submission" date="2017-12" db="EMBL/GenBank/DDBJ databases">
        <title>Confluentibacter flavum sp. nov., isolated from the saline lake.</title>
        <authorList>
            <person name="Yu L."/>
        </authorList>
    </citation>
    <scope>NUCLEOTIDE SEQUENCE [LARGE SCALE GENOMIC DNA]</scope>
    <source>
        <strain evidence="2 3">3B</strain>
    </source>
</reference>
<sequence>MKNRNDNLKRVIVDFKKLTPEILALLVEKYPDGYDEDQIISFKNASNEIIEAVEVTTKDTKYLVKVSKKLAITMENYDEDDYGDFATDDPDAIQDPELAIEADDDLDTDDSDDVDDTKLDKDVDLDDADDLDDLDEEPIDDDEDDDID</sequence>
<evidence type="ECO:0000313" key="2">
    <source>
        <dbReference type="EMBL" id="PKQ43671.1"/>
    </source>
</evidence>
<comment type="caution">
    <text evidence="2">The sequence shown here is derived from an EMBL/GenBank/DDBJ whole genome shotgun (WGS) entry which is preliminary data.</text>
</comment>
<dbReference type="EMBL" id="PJEO01000056">
    <property type="protein sequence ID" value="PKQ43671.1"/>
    <property type="molecule type" value="Genomic_DNA"/>
</dbReference>
<dbReference type="Proteomes" id="UP000233435">
    <property type="component" value="Unassembled WGS sequence"/>
</dbReference>
<accession>A0A2N3HFB5</accession>
<evidence type="ECO:0000256" key="1">
    <source>
        <dbReference type="SAM" id="MobiDB-lite"/>
    </source>
</evidence>
<name>A0A2N3HFB5_9FLAO</name>
<feature type="region of interest" description="Disordered" evidence="1">
    <location>
        <begin position="80"/>
        <end position="148"/>
    </location>
</feature>
<dbReference type="RefSeq" id="WP_106661088.1">
    <property type="nucleotide sequence ID" value="NZ_PJEO01000056.1"/>
</dbReference>
<organism evidence="2 3">
    <name type="scientific">Confluentibacter flavum</name>
    <dbReference type="NCBI Taxonomy" id="1909700"/>
    <lineage>
        <taxon>Bacteria</taxon>
        <taxon>Pseudomonadati</taxon>
        <taxon>Bacteroidota</taxon>
        <taxon>Flavobacteriia</taxon>
        <taxon>Flavobacteriales</taxon>
        <taxon>Flavobacteriaceae</taxon>
        <taxon>Confluentibacter</taxon>
    </lineage>
</organism>
<protein>
    <recommendedName>
        <fullName evidence="4">DNA primase</fullName>
    </recommendedName>
</protein>
<gene>
    <name evidence="2" type="ORF">CSW08_16840</name>
</gene>
<evidence type="ECO:0000313" key="3">
    <source>
        <dbReference type="Proteomes" id="UP000233435"/>
    </source>
</evidence>
<dbReference type="OrthoDB" id="1122172at2"/>
<proteinExistence type="predicted"/>
<feature type="compositionally biased region" description="Acidic residues" evidence="1">
    <location>
        <begin position="123"/>
        <end position="148"/>
    </location>
</feature>